<feature type="DNA-binding region" description="H-T-H motif" evidence="2">
    <location>
        <begin position="36"/>
        <end position="55"/>
    </location>
</feature>
<proteinExistence type="predicted"/>
<organism evidence="4 5">
    <name type="scientific">Novosphingobium soli</name>
    <dbReference type="NCBI Taxonomy" id="574956"/>
    <lineage>
        <taxon>Bacteria</taxon>
        <taxon>Pseudomonadati</taxon>
        <taxon>Pseudomonadota</taxon>
        <taxon>Alphaproteobacteria</taxon>
        <taxon>Sphingomonadales</taxon>
        <taxon>Sphingomonadaceae</taxon>
        <taxon>Novosphingobium</taxon>
    </lineage>
</organism>
<dbReference type="EMBL" id="JBHLWK010000035">
    <property type="protein sequence ID" value="MFC0206555.1"/>
    <property type="molecule type" value="Genomic_DNA"/>
</dbReference>
<dbReference type="PROSITE" id="PS50977">
    <property type="entry name" value="HTH_TETR_2"/>
    <property type="match status" value="1"/>
</dbReference>
<dbReference type="SUPFAM" id="SSF46689">
    <property type="entry name" value="Homeodomain-like"/>
    <property type="match status" value="1"/>
</dbReference>
<dbReference type="Pfam" id="PF00440">
    <property type="entry name" value="TetR_N"/>
    <property type="match status" value="1"/>
</dbReference>
<dbReference type="RefSeq" id="WP_169576811.1">
    <property type="nucleotide sequence ID" value="NZ_JBHLWK010000035.1"/>
</dbReference>
<evidence type="ECO:0000259" key="3">
    <source>
        <dbReference type="PROSITE" id="PS50977"/>
    </source>
</evidence>
<name>A0ABV6D1M9_9SPHN</name>
<reference evidence="4 5" key="1">
    <citation type="submission" date="2024-09" db="EMBL/GenBank/DDBJ databases">
        <authorList>
            <person name="Sun Q."/>
            <person name="Mori K."/>
        </authorList>
    </citation>
    <scope>NUCLEOTIDE SEQUENCE [LARGE SCALE GENOMIC DNA]</scope>
    <source>
        <strain evidence="4 5">CCM 7706</strain>
    </source>
</reference>
<gene>
    <name evidence="4" type="ORF">ACFFJC_20005</name>
</gene>
<dbReference type="InterPro" id="IPR009057">
    <property type="entry name" value="Homeodomain-like_sf"/>
</dbReference>
<dbReference type="InterPro" id="IPR001647">
    <property type="entry name" value="HTH_TetR"/>
</dbReference>
<evidence type="ECO:0000256" key="1">
    <source>
        <dbReference type="ARBA" id="ARBA00023125"/>
    </source>
</evidence>
<comment type="caution">
    <text evidence="4">The sequence shown here is derived from an EMBL/GenBank/DDBJ whole genome shotgun (WGS) entry which is preliminary data.</text>
</comment>
<evidence type="ECO:0000313" key="4">
    <source>
        <dbReference type="EMBL" id="MFC0206555.1"/>
    </source>
</evidence>
<evidence type="ECO:0000256" key="2">
    <source>
        <dbReference type="PROSITE-ProRule" id="PRU00335"/>
    </source>
</evidence>
<sequence length="203" mass="23174">MPEHRSESIKTARLSKNIWLKHTLGKIGDVGVAAIQIESLARELKVTKGSFYWHFKDRDSLLSETLKYWYNSATIAIGLAGKRDFNAPRDRLRYFFTLALNKGPDVPGGPIEQALREWARVSDIAAETTKRVDQDRMSLIAEAYIELGQSKNRARQTAAMALAHLIGLNILMPSKKFEHQSEDKNAFMELFIPDYFKDYIINL</sequence>
<dbReference type="Gene3D" id="1.10.357.10">
    <property type="entry name" value="Tetracycline Repressor, domain 2"/>
    <property type="match status" value="1"/>
</dbReference>
<dbReference type="Proteomes" id="UP001589798">
    <property type="component" value="Unassembled WGS sequence"/>
</dbReference>
<accession>A0ABV6D1M9</accession>
<keyword evidence="1 2" id="KW-0238">DNA-binding</keyword>
<feature type="domain" description="HTH tetR-type" evidence="3">
    <location>
        <begin position="13"/>
        <end position="73"/>
    </location>
</feature>
<evidence type="ECO:0000313" key="5">
    <source>
        <dbReference type="Proteomes" id="UP001589798"/>
    </source>
</evidence>
<protein>
    <submittedName>
        <fullName evidence="4">TetR/AcrR family transcriptional regulator</fullName>
    </submittedName>
</protein>
<keyword evidence="5" id="KW-1185">Reference proteome</keyword>